<sequence>MQPKMFLAIAATLAPFCAFGGELSGTASYRERIALPSEATFQAVLYDISDNDQVEIGRFETTGDEGPPYHFTIDYADEDVTQDGLYAITTQVIWPDRPYFIAGTNLDGFPTAMPEIDLVMVRPGVSPAVTPLETTELLSPMIGAHGLALPATYQGVVDGNAGAEAWSLALATDQTFQLSRTFESSERDSLGRWVADPTAGTLVLRDGAEMPLLVRSIASGALRVVDANTGEEFAGDLTLAKDKVLELSGMMMGGMMTYMADAAIFEDCVSGAIFPVAQEGDYLALEQAYLADRAEPGAPLYVMLDGGLAMRPAIEGPDRQMVIVDQFIRTRPEIACAQQRADAALLNTYWRLDTLDGETFPMQATQREPHMVLEASESGAYRAMIGCNRMRGAYTLDGGALTFSPAAATMMACPEPLDALEHRFGEVMADVTGYAIEAETLVLRNADGDHLAIFTAVYF</sequence>
<dbReference type="InterPro" id="IPR005184">
    <property type="entry name" value="DUF306_Meta_HslJ"/>
</dbReference>
<evidence type="ECO:0000313" key="4">
    <source>
        <dbReference type="EMBL" id="SNT37116.1"/>
    </source>
</evidence>
<feature type="domain" description="DUF306" evidence="2">
    <location>
        <begin position="343"/>
        <end position="454"/>
    </location>
</feature>
<evidence type="ECO:0000259" key="2">
    <source>
        <dbReference type="Pfam" id="PF03724"/>
    </source>
</evidence>
<dbReference type="Proteomes" id="UP000198440">
    <property type="component" value="Unassembled WGS sequence"/>
</dbReference>
<dbReference type="InterPro" id="IPR038139">
    <property type="entry name" value="NlpE_C_sf"/>
</dbReference>
<keyword evidence="4" id="KW-0449">Lipoprotein</keyword>
<protein>
    <submittedName>
        <fullName evidence="4">Type III secretion system lipoprotein chaperone (YscW)</fullName>
    </submittedName>
</protein>
<dbReference type="InterPro" id="IPR033450">
    <property type="entry name" value="NlpE_C"/>
</dbReference>
<dbReference type="RefSeq" id="WP_170941193.1">
    <property type="nucleotide sequence ID" value="NZ_FZON01000117.1"/>
</dbReference>
<proteinExistence type="predicted"/>
<dbReference type="AlphaFoldDB" id="A0A239M347"/>
<keyword evidence="1" id="KW-0732">Signal</keyword>
<dbReference type="Gene3D" id="2.40.128.270">
    <property type="match status" value="1"/>
</dbReference>
<evidence type="ECO:0000256" key="1">
    <source>
        <dbReference type="SAM" id="SignalP"/>
    </source>
</evidence>
<organism evidence="4 5">
    <name type="scientific">Antarctobacter heliothermus</name>
    <dbReference type="NCBI Taxonomy" id="74033"/>
    <lineage>
        <taxon>Bacteria</taxon>
        <taxon>Pseudomonadati</taxon>
        <taxon>Pseudomonadota</taxon>
        <taxon>Alphaproteobacteria</taxon>
        <taxon>Rhodobacterales</taxon>
        <taxon>Roseobacteraceae</taxon>
        <taxon>Antarctobacter</taxon>
    </lineage>
</organism>
<feature type="domain" description="NlpE C-terminal OB" evidence="3">
    <location>
        <begin position="250"/>
        <end position="336"/>
    </location>
</feature>
<evidence type="ECO:0000259" key="3">
    <source>
        <dbReference type="Pfam" id="PF17185"/>
    </source>
</evidence>
<dbReference type="Pfam" id="PF09619">
    <property type="entry name" value="YscW"/>
    <property type="match status" value="1"/>
</dbReference>
<dbReference type="Pfam" id="PF03724">
    <property type="entry name" value="META"/>
    <property type="match status" value="1"/>
</dbReference>
<name>A0A239M347_9RHOB</name>
<dbReference type="InterPro" id="IPR053147">
    <property type="entry name" value="Hsp_HslJ-like"/>
</dbReference>
<dbReference type="EMBL" id="FZON01000117">
    <property type="protein sequence ID" value="SNT37116.1"/>
    <property type="molecule type" value="Genomic_DNA"/>
</dbReference>
<dbReference type="PANTHER" id="PTHR35535">
    <property type="entry name" value="HEAT SHOCK PROTEIN HSLJ"/>
    <property type="match status" value="1"/>
</dbReference>
<dbReference type="Pfam" id="PF17185">
    <property type="entry name" value="NlpE_C"/>
    <property type="match status" value="1"/>
</dbReference>
<feature type="chain" id="PRO_5012851066" evidence="1">
    <location>
        <begin position="21"/>
        <end position="459"/>
    </location>
</feature>
<gene>
    <name evidence="4" type="ORF">SAMN04488078_11174</name>
</gene>
<feature type="signal peptide" evidence="1">
    <location>
        <begin position="1"/>
        <end position="20"/>
    </location>
</feature>
<dbReference type="Gene3D" id="2.40.50.540">
    <property type="match status" value="1"/>
</dbReference>
<dbReference type="InterPro" id="IPR039366">
    <property type="entry name" value="Pilotin"/>
</dbReference>
<evidence type="ECO:0000313" key="5">
    <source>
        <dbReference type="Proteomes" id="UP000198440"/>
    </source>
</evidence>
<dbReference type="InterPro" id="IPR038670">
    <property type="entry name" value="HslJ-like_sf"/>
</dbReference>
<accession>A0A239M347</accession>
<dbReference type="PANTHER" id="PTHR35535:SF2">
    <property type="entry name" value="DUF306 DOMAIN-CONTAINING PROTEIN"/>
    <property type="match status" value="1"/>
</dbReference>
<reference evidence="4 5" key="1">
    <citation type="submission" date="2017-06" db="EMBL/GenBank/DDBJ databases">
        <authorList>
            <person name="Kim H.J."/>
            <person name="Triplett B.A."/>
        </authorList>
    </citation>
    <scope>NUCLEOTIDE SEQUENCE [LARGE SCALE GENOMIC DNA]</scope>
    <source>
        <strain evidence="4 5">DSM 11445</strain>
    </source>
</reference>